<dbReference type="InterPro" id="IPR026754">
    <property type="entry name" value="PPDPF"/>
</dbReference>
<dbReference type="GO" id="GO:0030154">
    <property type="term" value="P:cell differentiation"/>
    <property type="evidence" value="ECO:0007669"/>
    <property type="project" value="InterPro"/>
</dbReference>
<accession>A0A8I5P480</accession>
<feature type="region of interest" description="Disordered" evidence="2">
    <location>
        <begin position="206"/>
        <end position="248"/>
    </location>
</feature>
<reference evidence="3 4" key="1">
    <citation type="submission" date="2012-03" db="EMBL/GenBank/DDBJ databases">
        <title>Whole Genome Assembly of Papio anubis.</title>
        <authorList>
            <person name="Liu Y.L."/>
            <person name="Abraham K.A."/>
            <person name="Akbar H.A."/>
            <person name="Ali S.A."/>
            <person name="Anosike U.A."/>
            <person name="Aqrawi P.A."/>
            <person name="Arias F.A."/>
            <person name="Attaway T.A."/>
            <person name="Awwad R.A."/>
            <person name="Babu C.B."/>
            <person name="Bandaranaike D.B."/>
            <person name="Battles P.B."/>
            <person name="Bell A.B."/>
            <person name="Beltran B.B."/>
            <person name="Berhane-Mersha D.B."/>
            <person name="Bess C.B."/>
            <person name="Bickham C.B."/>
            <person name="Bolden T.B."/>
            <person name="Carter K.C."/>
            <person name="Chau D.C."/>
            <person name="Chavez A.C."/>
            <person name="Clerc-Blankenburg K.C."/>
            <person name="Coyle M.C."/>
            <person name="Dao M.D."/>
            <person name="Davila M.L.D."/>
            <person name="Davy-Carroll L.D."/>
            <person name="Denson S.D."/>
            <person name="Dinh H.D."/>
            <person name="Fernandez S.F."/>
            <person name="Fernando P.F."/>
            <person name="Forbes L.F."/>
            <person name="Francis C.F."/>
            <person name="Francisco L.F."/>
            <person name="Fu Q.F."/>
            <person name="Garcia-Iii R.G."/>
            <person name="Garrett T.G."/>
            <person name="Gross S.G."/>
            <person name="Gubbala S.G."/>
            <person name="Hirani K.H."/>
            <person name="Hogues M.H."/>
            <person name="Hollins B.H."/>
            <person name="Jackson L.J."/>
            <person name="Javaid M.J."/>
            <person name="Jhangiani S.J."/>
            <person name="Johnson A.J."/>
            <person name="Johnson B.J."/>
            <person name="Jones J.J."/>
            <person name="Joshi V.J."/>
            <person name="Kalu J.K."/>
            <person name="Khan N.K."/>
            <person name="Korchina V.K."/>
            <person name="Kovar C.K."/>
            <person name="Lago L.L."/>
            <person name="Lara F.L."/>
            <person name="Le T.-K.L."/>
            <person name="Lee S.L."/>
            <person name="Legall-Iii F.L."/>
            <person name="Lemon S.L."/>
            <person name="Liu J.L."/>
            <person name="Liu Y.-S.L."/>
            <person name="Liyanage D.L."/>
            <person name="Lopez J.L."/>
            <person name="Lorensuhewa L.L."/>
            <person name="Mata R.M."/>
            <person name="Mathew T.M."/>
            <person name="Mercado C.M."/>
            <person name="Mercado I.M."/>
            <person name="Morales K.M."/>
            <person name="Morgan M.M."/>
            <person name="Munidasa M.M."/>
            <person name="Ngo D.N."/>
            <person name="Nguyen L.N."/>
            <person name="Nguyen T.N."/>
            <person name="Nguyen N.N."/>
            <person name="Obregon M.O."/>
            <person name="Okwuonu G.O."/>
            <person name="Ongeri F.O."/>
            <person name="Onwere C.O."/>
            <person name="Osifeso I.O."/>
            <person name="Parra A.P."/>
            <person name="Patil S.P."/>
            <person name="Perez A.P."/>
            <person name="Perez Y.P."/>
            <person name="Pham C.P."/>
            <person name="Pu L.-L.P."/>
            <person name="Puazo M.P."/>
            <person name="Quiroz J.Q."/>
            <person name="Rouhana J.R."/>
            <person name="Ruiz M.R."/>
            <person name="Ruiz S.-J.R."/>
            <person name="Saada N.S."/>
            <person name="Santibanez J.S."/>
            <person name="Scheel M.S."/>
            <person name="Schneider B.S."/>
            <person name="Simmons D.S."/>
            <person name="Sisson I.S."/>
            <person name="Tang L.-Y.T."/>
            <person name="Thornton R.T."/>
            <person name="Tisius J.T."/>
            <person name="Toledanes G.T."/>
            <person name="Trejos Z.T."/>
            <person name="Usmani K.U."/>
            <person name="Varghese R.V."/>
            <person name="Vattathil S.V."/>
            <person name="Vee V.V."/>
            <person name="Walker D.W."/>
            <person name="Weissenberger G.W."/>
            <person name="White C.W."/>
            <person name="Williams A.W."/>
            <person name="Woodworth J.W."/>
            <person name="Wright R.W."/>
            <person name="Zhu Y.Z."/>
            <person name="Han Y.H."/>
            <person name="Newsham I.N."/>
            <person name="Nazareth L.N."/>
            <person name="Worley K.W."/>
            <person name="Muzny D.M."/>
            <person name="Rogers J.R."/>
            <person name="Gibbs R.G."/>
        </authorList>
    </citation>
    <scope>NUCLEOTIDE SEQUENCE [LARGE SCALE GENOMIC DNA]</scope>
</reference>
<feature type="region of interest" description="Disordered" evidence="2">
    <location>
        <begin position="94"/>
        <end position="170"/>
    </location>
</feature>
<dbReference type="Proteomes" id="UP000028761">
    <property type="component" value="Chromosome 16"/>
</dbReference>
<sequence>QALGAGSRAGSSRVGRVGTAPTRFLASGPVPCAQSAFVPPARPVRAGWSRPRPAQRRRSRELGSPASVKNPAWRLHPLGSALPEGIPLIRGAPRPPCAGPTSQQARAWRPSPPAARSWPPTTTTGAAWVPLPATAPAAVPSAPGKPFPTPQVSAGPPLSPSAPAPRSWQHQDPTLLLSGLPKADPGHWWASFFFGKSTLPFMATVLESAEHPEPPQASSSMTTGGLARDAPRKRPGGQSSTASAGPPS</sequence>
<reference evidence="3" key="2">
    <citation type="submission" date="2025-08" db="UniProtKB">
        <authorList>
            <consortium name="Ensembl"/>
        </authorList>
    </citation>
    <scope>IDENTIFICATION</scope>
</reference>
<dbReference type="GeneTree" id="ENSGT00390000009113"/>
<keyword evidence="4" id="KW-1185">Reference proteome</keyword>
<feature type="region of interest" description="Disordered" evidence="2">
    <location>
        <begin position="1"/>
        <end position="76"/>
    </location>
</feature>
<feature type="compositionally biased region" description="Low complexity" evidence="2">
    <location>
        <begin position="1"/>
        <end position="18"/>
    </location>
</feature>
<evidence type="ECO:0000313" key="3">
    <source>
        <dbReference type="Ensembl" id="ENSPANP00000060946.1"/>
    </source>
</evidence>
<evidence type="ECO:0000256" key="1">
    <source>
        <dbReference type="ARBA" id="ARBA00006609"/>
    </source>
</evidence>
<dbReference type="Ensembl" id="ENSPANT00000074529.1">
    <property type="protein sequence ID" value="ENSPANP00000060946.1"/>
    <property type="gene ID" value="ENSPANG00000042371.1"/>
</dbReference>
<evidence type="ECO:0000313" key="4">
    <source>
        <dbReference type="Proteomes" id="UP000028761"/>
    </source>
</evidence>
<name>A0A8I5P480_PAPAN</name>
<feature type="compositionally biased region" description="Low complexity" evidence="2">
    <location>
        <begin position="105"/>
        <end position="142"/>
    </location>
</feature>
<reference evidence="3" key="3">
    <citation type="submission" date="2025-09" db="UniProtKB">
        <authorList>
            <consortium name="Ensembl"/>
        </authorList>
    </citation>
    <scope>IDENTIFICATION</scope>
</reference>
<dbReference type="Pfam" id="PF15060">
    <property type="entry name" value="PPDFL"/>
    <property type="match status" value="1"/>
</dbReference>
<comment type="similarity">
    <text evidence="1">Belongs to the PPDPF family.</text>
</comment>
<organism evidence="3 4">
    <name type="scientific">Papio anubis</name>
    <name type="common">Olive baboon</name>
    <dbReference type="NCBI Taxonomy" id="9555"/>
    <lineage>
        <taxon>Eukaryota</taxon>
        <taxon>Metazoa</taxon>
        <taxon>Chordata</taxon>
        <taxon>Craniata</taxon>
        <taxon>Vertebrata</taxon>
        <taxon>Euteleostomi</taxon>
        <taxon>Mammalia</taxon>
        <taxon>Eutheria</taxon>
        <taxon>Euarchontoglires</taxon>
        <taxon>Primates</taxon>
        <taxon>Haplorrhini</taxon>
        <taxon>Catarrhini</taxon>
        <taxon>Cercopithecidae</taxon>
        <taxon>Cercopithecinae</taxon>
        <taxon>Papio</taxon>
    </lineage>
</organism>
<evidence type="ECO:0000256" key="2">
    <source>
        <dbReference type="SAM" id="MobiDB-lite"/>
    </source>
</evidence>
<dbReference type="PANTHER" id="PTHR14572">
    <property type="entry name" value="PANCREATIC PROGENITOR CELL DIFFERENTIATION AND PROLIFERATION FACTOR"/>
    <property type="match status" value="1"/>
</dbReference>
<proteinExistence type="inferred from homology"/>
<feature type="compositionally biased region" description="Polar residues" evidence="2">
    <location>
        <begin position="237"/>
        <end position="248"/>
    </location>
</feature>
<protein>
    <submittedName>
        <fullName evidence="3">Uncharacterized protein</fullName>
    </submittedName>
</protein>
<dbReference type="AlphaFoldDB" id="A0A8I5P480"/>
<dbReference type="OMA" id="APRSWQH"/>